<evidence type="ECO:0000256" key="3">
    <source>
        <dbReference type="ARBA" id="ARBA00022525"/>
    </source>
</evidence>
<dbReference type="InterPro" id="IPR014710">
    <property type="entry name" value="RmlC-like_jellyroll"/>
</dbReference>
<dbReference type="Proteomes" id="UP000829364">
    <property type="component" value="Chromosome 2"/>
</dbReference>
<dbReference type="EMBL" id="CP086355">
    <property type="protein sequence ID" value="UNI15305.1"/>
    <property type="molecule type" value="Genomic_DNA"/>
</dbReference>
<dbReference type="Pfam" id="PF00190">
    <property type="entry name" value="Cupin_1"/>
    <property type="match status" value="1"/>
</dbReference>
<dbReference type="InterPro" id="IPR011051">
    <property type="entry name" value="RmlC_Cupin_sf"/>
</dbReference>
<name>A0A9Q8V6W0_9HYPO</name>
<keyword evidence="9" id="KW-1185">Reference proteome</keyword>
<evidence type="ECO:0000256" key="4">
    <source>
        <dbReference type="ARBA" id="ARBA00022723"/>
    </source>
</evidence>
<dbReference type="CDD" id="cd02241">
    <property type="entry name" value="cupin_OxOx"/>
    <property type="match status" value="1"/>
</dbReference>
<dbReference type="PANTHER" id="PTHR31238">
    <property type="entry name" value="GERMIN-LIKE PROTEIN SUBFAMILY 3 MEMBER 3"/>
    <property type="match status" value="1"/>
</dbReference>
<evidence type="ECO:0000313" key="9">
    <source>
        <dbReference type="Proteomes" id="UP000829364"/>
    </source>
</evidence>
<dbReference type="KEGG" id="ptkz:JDV02_001848"/>
<accession>A0A9Q8V6W0</accession>
<evidence type="ECO:0000256" key="1">
    <source>
        <dbReference type="ARBA" id="ARBA00004613"/>
    </source>
</evidence>
<evidence type="ECO:0000256" key="5">
    <source>
        <dbReference type="ARBA" id="ARBA00023211"/>
    </source>
</evidence>
<keyword evidence="5" id="KW-0464">Manganese</keyword>
<sequence>MGAKFVSFISSAILAFSSLAAAAPQHRDNGSTSRLSLTAQLQLADTAAQRYSLLPDDKNFTFSFNQSEAPFANRQSFPALVGTGGSMAIAEFPPCSIGFLHLHPRAAELFVVVSGHVHTEMVPEAGVVDGSGKQRVIRTELGPKQMTFFPMGSFHTQVNPECEPAMAMASFPSEDSGASAVVGQTFALNDNIIESAFGQSIQGQDIDKVRHALPQGMVTKVESCLAKCGLKKRAL</sequence>
<comment type="subcellular location">
    <subcellularLocation>
        <location evidence="1">Secreted</location>
    </subcellularLocation>
</comment>
<comment type="similarity">
    <text evidence="2">Belongs to the germin family.</text>
</comment>
<reference evidence="8" key="1">
    <citation type="submission" date="2021-11" db="EMBL/GenBank/DDBJ databases">
        <title>Purpureocillium_takamizusanense_genome.</title>
        <authorList>
            <person name="Nguyen N.-H."/>
        </authorList>
    </citation>
    <scope>NUCLEOTIDE SEQUENCE</scope>
    <source>
        <strain evidence="8">PT3</strain>
    </source>
</reference>
<dbReference type="GeneID" id="72063809"/>
<keyword evidence="4" id="KW-0479">Metal-binding</keyword>
<evidence type="ECO:0000256" key="2">
    <source>
        <dbReference type="ARBA" id="ARBA00007456"/>
    </source>
</evidence>
<dbReference type="SUPFAM" id="SSF51182">
    <property type="entry name" value="RmlC-like cupins"/>
    <property type="match status" value="1"/>
</dbReference>
<dbReference type="Gene3D" id="2.60.120.10">
    <property type="entry name" value="Jelly Rolls"/>
    <property type="match status" value="1"/>
</dbReference>
<dbReference type="RefSeq" id="XP_047838786.1">
    <property type="nucleotide sequence ID" value="XM_047982818.1"/>
</dbReference>
<dbReference type="OrthoDB" id="1921208at2759"/>
<feature type="chain" id="PRO_5040393107" description="Cupin type-1 domain-containing protein" evidence="6">
    <location>
        <begin position="23"/>
        <end position="235"/>
    </location>
</feature>
<keyword evidence="6" id="KW-0732">Signal</keyword>
<gene>
    <name evidence="8" type="ORF">JDV02_001848</name>
</gene>
<dbReference type="AlphaFoldDB" id="A0A9Q8V6W0"/>
<evidence type="ECO:0000256" key="6">
    <source>
        <dbReference type="SAM" id="SignalP"/>
    </source>
</evidence>
<evidence type="ECO:0000313" key="8">
    <source>
        <dbReference type="EMBL" id="UNI15305.1"/>
    </source>
</evidence>
<dbReference type="FunFam" id="2.60.120.10:FF:000150">
    <property type="entry name" value="Spherulin, putative"/>
    <property type="match status" value="1"/>
</dbReference>
<evidence type="ECO:0000259" key="7">
    <source>
        <dbReference type="SMART" id="SM00835"/>
    </source>
</evidence>
<keyword evidence="3" id="KW-0964">Secreted</keyword>
<dbReference type="InterPro" id="IPR001929">
    <property type="entry name" value="Germin"/>
</dbReference>
<feature type="signal peptide" evidence="6">
    <location>
        <begin position="1"/>
        <end position="22"/>
    </location>
</feature>
<dbReference type="SMART" id="SM00835">
    <property type="entry name" value="Cupin_1"/>
    <property type="match status" value="1"/>
</dbReference>
<dbReference type="InterPro" id="IPR006045">
    <property type="entry name" value="Cupin_1"/>
</dbReference>
<dbReference type="GO" id="GO:0030145">
    <property type="term" value="F:manganese ion binding"/>
    <property type="evidence" value="ECO:0007669"/>
    <property type="project" value="InterPro"/>
</dbReference>
<protein>
    <recommendedName>
        <fullName evidence="7">Cupin type-1 domain-containing protein</fullName>
    </recommendedName>
</protein>
<dbReference type="GO" id="GO:0005576">
    <property type="term" value="C:extracellular region"/>
    <property type="evidence" value="ECO:0007669"/>
    <property type="project" value="UniProtKB-SubCell"/>
</dbReference>
<proteinExistence type="inferred from homology"/>
<organism evidence="8 9">
    <name type="scientific">Purpureocillium takamizusanense</name>
    <dbReference type="NCBI Taxonomy" id="2060973"/>
    <lineage>
        <taxon>Eukaryota</taxon>
        <taxon>Fungi</taxon>
        <taxon>Dikarya</taxon>
        <taxon>Ascomycota</taxon>
        <taxon>Pezizomycotina</taxon>
        <taxon>Sordariomycetes</taxon>
        <taxon>Hypocreomycetidae</taxon>
        <taxon>Hypocreales</taxon>
        <taxon>Ophiocordycipitaceae</taxon>
        <taxon>Purpureocillium</taxon>
    </lineage>
</organism>
<feature type="domain" description="Cupin type-1" evidence="7">
    <location>
        <begin position="51"/>
        <end position="194"/>
    </location>
</feature>